<proteinExistence type="predicted"/>
<protein>
    <recommendedName>
        <fullName evidence="1">AB hydrolase-1 domain-containing protein</fullName>
    </recommendedName>
</protein>
<dbReference type="AlphaFoldDB" id="A0A383BZ43"/>
<evidence type="ECO:0000259" key="1">
    <source>
        <dbReference type="Pfam" id="PF12697"/>
    </source>
</evidence>
<gene>
    <name evidence="2" type="ORF">METZ01_LOCUS477924</name>
</gene>
<feature type="non-terminal residue" evidence="2">
    <location>
        <position position="1"/>
    </location>
</feature>
<feature type="domain" description="AB hydrolase-1" evidence="1">
    <location>
        <begin position="22"/>
        <end position="236"/>
    </location>
</feature>
<evidence type="ECO:0000313" key="2">
    <source>
        <dbReference type="EMBL" id="SVE25070.1"/>
    </source>
</evidence>
<dbReference type="PRINTS" id="PR00111">
    <property type="entry name" value="ABHYDROLASE"/>
</dbReference>
<name>A0A383BZ43_9ZZZZ</name>
<reference evidence="2" key="1">
    <citation type="submission" date="2018-05" db="EMBL/GenBank/DDBJ databases">
        <authorList>
            <person name="Lanie J.A."/>
            <person name="Ng W.-L."/>
            <person name="Kazmierczak K.M."/>
            <person name="Andrzejewski T.M."/>
            <person name="Davidsen T.M."/>
            <person name="Wayne K.J."/>
            <person name="Tettelin H."/>
            <person name="Glass J.I."/>
            <person name="Rusch D."/>
            <person name="Podicherti R."/>
            <person name="Tsui H.-C.T."/>
            <person name="Winkler M.E."/>
        </authorList>
    </citation>
    <scope>NUCLEOTIDE SEQUENCE</scope>
</reference>
<dbReference type="InterPro" id="IPR000073">
    <property type="entry name" value="AB_hydrolase_1"/>
</dbReference>
<sequence length="243" mass="27060">QMLSGGSGPPLLYLCSAGGEVVWLPFFEQLSKHYTVYVPGHPGFSQSEGLDQIDDIEDLVFHYTDLMDQIGLDQPHVVGLSLGGWLAAELATRYVNRIKKLALINPVGLRVPGSPMADIFAANPQETRQLIFHDPDSEVAKTFIPDEPSLEVLENALRAREATARVGWNPYLSNPKLRNRLYRITVPTVIVWGEADRLVPVEHGRAYHDGIAGSQLIMLPECGHTPPFEKPQKTAQHLEEFFQ</sequence>
<dbReference type="InterPro" id="IPR029058">
    <property type="entry name" value="AB_hydrolase_fold"/>
</dbReference>
<dbReference type="InterPro" id="IPR050266">
    <property type="entry name" value="AB_hydrolase_sf"/>
</dbReference>
<accession>A0A383BZ43</accession>
<dbReference type="PANTHER" id="PTHR43798">
    <property type="entry name" value="MONOACYLGLYCEROL LIPASE"/>
    <property type="match status" value="1"/>
</dbReference>
<dbReference type="Pfam" id="PF12697">
    <property type="entry name" value="Abhydrolase_6"/>
    <property type="match status" value="1"/>
</dbReference>
<dbReference type="EMBL" id="UINC01204377">
    <property type="protein sequence ID" value="SVE25070.1"/>
    <property type="molecule type" value="Genomic_DNA"/>
</dbReference>
<dbReference type="SUPFAM" id="SSF53474">
    <property type="entry name" value="alpha/beta-Hydrolases"/>
    <property type="match status" value="1"/>
</dbReference>
<dbReference type="Gene3D" id="3.40.50.1820">
    <property type="entry name" value="alpha/beta hydrolase"/>
    <property type="match status" value="1"/>
</dbReference>
<organism evidence="2">
    <name type="scientific">marine metagenome</name>
    <dbReference type="NCBI Taxonomy" id="408172"/>
    <lineage>
        <taxon>unclassified sequences</taxon>
        <taxon>metagenomes</taxon>
        <taxon>ecological metagenomes</taxon>
    </lineage>
</organism>
<feature type="non-terminal residue" evidence="2">
    <location>
        <position position="243"/>
    </location>
</feature>